<dbReference type="InterPro" id="IPR011546">
    <property type="entry name" value="Pept_M41_FtsH_extracell"/>
</dbReference>
<dbReference type="GO" id="GO:0016887">
    <property type="term" value="F:ATP hydrolysis activity"/>
    <property type="evidence" value="ECO:0007669"/>
    <property type="project" value="UniProtKB-UniRule"/>
</dbReference>
<feature type="active site" evidence="15">
    <location>
        <position position="453"/>
    </location>
</feature>
<comment type="similarity">
    <text evidence="2 15">In the C-terminal section; belongs to the peptidase M41 family.</text>
</comment>
<comment type="similarity">
    <text evidence="14 15">In the central section; belongs to the AAA ATPase family.</text>
</comment>
<evidence type="ECO:0000256" key="11">
    <source>
        <dbReference type="ARBA" id="ARBA00022989"/>
    </source>
</evidence>
<dbReference type="OrthoDB" id="9809379at2"/>
<dbReference type="InterPro" id="IPR000642">
    <property type="entry name" value="Peptidase_M41"/>
</dbReference>
<keyword evidence="3 15" id="KW-1003">Cell membrane</keyword>
<feature type="transmembrane region" description="Helical" evidence="15">
    <location>
        <begin position="12"/>
        <end position="28"/>
    </location>
</feature>
<dbReference type="Pfam" id="PF00004">
    <property type="entry name" value="AAA"/>
    <property type="match status" value="1"/>
</dbReference>
<dbReference type="InterPro" id="IPR037219">
    <property type="entry name" value="Peptidase_M41-like"/>
</dbReference>
<keyword evidence="19" id="KW-1185">Reference proteome</keyword>
<dbReference type="GO" id="GO:0004176">
    <property type="term" value="F:ATP-dependent peptidase activity"/>
    <property type="evidence" value="ECO:0007669"/>
    <property type="project" value="InterPro"/>
</dbReference>
<dbReference type="InterPro" id="IPR005936">
    <property type="entry name" value="FtsH"/>
</dbReference>
<accession>A0A0P6Y3Q9</accession>
<protein>
    <recommendedName>
        <fullName evidence="15">ATP-dependent zinc metalloprotease FtsH</fullName>
        <ecNumber evidence="15">3.4.24.-</ecNumber>
    </recommendedName>
</protein>
<dbReference type="Gene3D" id="3.40.50.300">
    <property type="entry name" value="P-loop containing nucleotide triphosphate hydrolases"/>
    <property type="match status" value="1"/>
</dbReference>
<dbReference type="Pfam" id="PF06480">
    <property type="entry name" value="FtsH_ext"/>
    <property type="match status" value="1"/>
</dbReference>
<evidence type="ECO:0000256" key="13">
    <source>
        <dbReference type="ARBA" id="ARBA00023136"/>
    </source>
</evidence>
<evidence type="ECO:0000256" key="4">
    <source>
        <dbReference type="ARBA" id="ARBA00022670"/>
    </source>
</evidence>
<evidence type="ECO:0000256" key="10">
    <source>
        <dbReference type="ARBA" id="ARBA00022840"/>
    </source>
</evidence>
<evidence type="ECO:0000256" key="7">
    <source>
        <dbReference type="ARBA" id="ARBA00022741"/>
    </source>
</evidence>
<dbReference type="GO" id="GO:0051301">
    <property type="term" value="P:cell division"/>
    <property type="evidence" value="ECO:0007669"/>
    <property type="project" value="UniProtKB-KW"/>
</dbReference>
<evidence type="ECO:0000313" key="19">
    <source>
        <dbReference type="Proteomes" id="UP000050277"/>
    </source>
</evidence>
<keyword evidence="4 15" id="KW-0645">Protease</keyword>
<dbReference type="InterPro" id="IPR003959">
    <property type="entry name" value="ATPase_AAA_core"/>
</dbReference>
<keyword evidence="11 15" id="KW-1133">Transmembrane helix</keyword>
<comment type="similarity">
    <text evidence="16">Belongs to the AAA ATPase family.</text>
</comment>
<dbReference type="PANTHER" id="PTHR23076">
    <property type="entry name" value="METALLOPROTEASE M41 FTSH"/>
    <property type="match status" value="1"/>
</dbReference>
<feature type="domain" description="AAA+ ATPase" evidence="17">
    <location>
        <begin position="221"/>
        <end position="360"/>
    </location>
</feature>
<dbReference type="InterPro" id="IPR027417">
    <property type="entry name" value="P-loop_NTPase"/>
</dbReference>
<dbReference type="PATRIC" id="fig|70996.4.peg.5544"/>
<evidence type="ECO:0000313" key="18">
    <source>
        <dbReference type="EMBL" id="KPL90583.1"/>
    </source>
</evidence>
<dbReference type="EC" id="3.4.24.-" evidence="15"/>
<dbReference type="GO" id="GO:0008270">
    <property type="term" value="F:zinc ion binding"/>
    <property type="evidence" value="ECO:0007669"/>
    <property type="project" value="UniProtKB-UniRule"/>
</dbReference>
<dbReference type="SUPFAM" id="SSF140990">
    <property type="entry name" value="FtsH protease domain-like"/>
    <property type="match status" value="1"/>
</dbReference>
<dbReference type="STRING" id="70996.SE18_05735"/>
<sequence>MGENRFLRNSFVYLIIVVAALALFYQYINGSPGNTSEKSYSEILDLSLQGKIAEIVQTEGNIEFRATTNDTPPVTYISHKNSTTESIEELLSQKAQDASKLAELKDPENKAAIAAPLENAAKVKFNPKSAPAWGGILGAALTFLLPTLLLIGFFVFFMRQAQGSNNQAMSFGKSKARMFTGDKPSVTFADVAGQEEAKQDLTEVVEFLKFPEKFAQLGARIPRGVLMVGPPGTGKTLLSRAVAGEAGVPFFSISGSEFVEMFVGVGASRVRDLFEQAKRNAPCIVFIDEVDAVGRQRGAGLGGSHDEREQTLNQILVEMDGFDSNTNVIVIAATNRPDVLDPALVRPGRFDRQVVLDAPDMRGRVEVLKVHTKGKPLSEDVNLEAIAKLTPGSSGADLANIVNEAAILAARRSKKRIAMQEMQDATERIMLGGPERRSRVMTPKQKELTAFHEAGHAIVAKAMPGANPVHKVTIIPRGMAGGYTLMIPDEDQSYMSVSQFEAQIAVALGGRAAEELVLSDFTTGASGDIQQVTRMARAMVTRYGMSSELGPIAFGEKEELIFLGREISEQRNYSEETSRKIDSEVRRLVSEGHERARAILERNREVMNRMAEALIEHENLDGEPLRNLLDEVVQYNSNNGAYNEALPKQRI</sequence>
<feature type="transmembrane region" description="Helical" evidence="15">
    <location>
        <begin position="132"/>
        <end position="157"/>
    </location>
</feature>
<dbReference type="Gene3D" id="1.20.58.760">
    <property type="entry name" value="Peptidase M41"/>
    <property type="match status" value="1"/>
</dbReference>
<keyword evidence="18" id="KW-0131">Cell cycle</keyword>
<evidence type="ECO:0000256" key="15">
    <source>
        <dbReference type="HAMAP-Rule" id="MF_01458"/>
    </source>
</evidence>
<dbReference type="CDD" id="cd19501">
    <property type="entry name" value="RecA-like_FtsH"/>
    <property type="match status" value="1"/>
</dbReference>
<organism evidence="18 19">
    <name type="scientific">Herpetosiphon geysericola</name>
    <dbReference type="NCBI Taxonomy" id="70996"/>
    <lineage>
        <taxon>Bacteria</taxon>
        <taxon>Bacillati</taxon>
        <taxon>Chloroflexota</taxon>
        <taxon>Chloroflexia</taxon>
        <taxon>Herpetosiphonales</taxon>
        <taxon>Herpetosiphonaceae</taxon>
        <taxon>Herpetosiphon</taxon>
    </lineage>
</organism>
<evidence type="ECO:0000256" key="12">
    <source>
        <dbReference type="ARBA" id="ARBA00023049"/>
    </source>
</evidence>
<feature type="binding site" evidence="15">
    <location>
        <position position="452"/>
    </location>
    <ligand>
        <name>Zn(2+)</name>
        <dbReference type="ChEBI" id="CHEBI:29105"/>
        <note>catalytic</note>
    </ligand>
</feature>
<dbReference type="Pfam" id="PF17862">
    <property type="entry name" value="AAA_lid_3"/>
    <property type="match status" value="1"/>
</dbReference>
<keyword evidence="7 15" id="KW-0547">Nucleotide-binding</keyword>
<comment type="subunit">
    <text evidence="15">Homohexamer.</text>
</comment>
<feature type="binding site" evidence="15">
    <location>
        <begin position="229"/>
        <end position="236"/>
    </location>
    <ligand>
        <name>ATP</name>
        <dbReference type="ChEBI" id="CHEBI:30616"/>
    </ligand>
</feature>
<evidence type="ECO:0000256" key="3">
    <source>
        <dbReference type="ARBA" id="ARBA00022475"/>
    </source>
</evidence>
<dbReference type="FunFam" id="3.40.50.300:FF:000001">
    <property type="entry name" value="ATP-dependent zinc metalloprotease FtsH"/>
    <property type="match status" value="1"/>
</dbReference>
<keyword evidence="10 15" id="KW-0067">ATP-binding</keyword>
<feature type="binding site" evidence="15">
    <location>
        <position position="456"/>
    </location>
    <ligand>
        <name>Zn(2+)</name>
        <dbReference type="ChEBI" id="CHEBI:29105"/>
        <note>catalytic</note>
    </ligand>
</feature>
<evidence type="ECO:0000256" key="1">
    <source>
        <dbReference type="ARBA" id="ARBA00004370"/>
    </source>
</evidence>
<dbReference type="RefSeq" id="WP_054533470.1">
    <property type="nucleotide sequence ID" value="NZ_LGKP01000011.1"/>
</dbReference>
<comment type="cofactor">
    <cofactor evidence="15">
        <name>Zn(2+)</name>
        <dbReference type="ChEBI" id="CHEBI:29105"/>
    </cofactor>
    <text evidence="15">Binds 1 zinc ion per subunit.</text>
</comment>
<dbReference type="GO" id="GO:0006508">
    <property type="term" value="P:proteolysis"/>
    <property type="evidence" value="ECO:0007669"/>
    <property type="project" value="UniProtKB-KW"/>
</dbReference>
<dbReference type="Pfam" id="PF01434">
    <property type="entry name" value="Peptidase_M41"/>
    <property type="match status" value="1"/>
</dbReference>
<keyword evidence="8 15" id="KW-0378">Hydrolase</keyword>
<dbReference type="GO" id="GO:0004222">
    <property type="term" value="F:metalloendopeptidase activity"/>
    <property type="evidence" value="ECO:0007669"/>
    <property type="project" value="InterPro"/>
</dbReference>
<keyword evidence="5 15" id="KW-0812">Transmembrane</keyword>
<dbReference type="InterPro" id="IPR003593">
    <property type="entry name" value="AAA+_ATPase"/>
</dbReference>
<proteinExistence type="inferred from homology"/>
<evidence type="ECO:0000256" key="5">
    <source>
        <dbReference type="ARBA" id="ARBA00022692"/>
    </source>
</evidence>
<feature type="binding site" evidence="15">
    <location>
        <position position="528"/>
    </location>
    <ligand>
        <name>Zn(2+)</name>
        <dbReference type="ChEBI" id="CHEBI:29105"/>
        <note>catalytic</note>
    </ligand>
</feature>
<evidence type="ECO:0000259" key="17">
    <source>
        <dbReference type="SMART" id="SM00382"/>
    </source>
</evidence>
<keyword evidence="9 15" id="KW-0862">Zinc</keyword>
<evidence type="ECO:0000256" key="6">
    <source>
        <dbReference type="ARBA" id="ARBA00022723"/>
    </source>
</evidence>
<dbReference type="SMART" id="SM00382">
    <property type="entry name" value="AAA"/>
    <property type="match status" value="1"/>
</dbReference>
<dbReference type="GO" id="GO:0005886">
    <property type="term" value="C:plasma membrane"/>
    <property type="evidence" value="ECO:0007669"/>
    <property type="project" value="UniProtKB-SubCell"/>
</dbReference>
<keyword evidence="6 15" id="KW-0479">Metal-binding</keyword>
<dbReference type="HAMAP" id="MF_01458">
    <property type="entry name" value="FtsH"/>
    <property type="match status" value="1"/>
</dbReference>
<dbReference type="FunFam" id="1.20.58.760:FF:000001">
    <property type="entry name" value="ATP-dependent zinc metalloprotease FtsH"/>
    <property type="match status" value="1"/>
</dbReference>
<dbReference type="EMBL" id="LGKP01000011">
    <property type="protein sequence ID" value="KPL90583.1"/>
    <property type="molecule type" value="Genomic_DNA"/>
</dbReference>
<dbReference type="PROSITE" id="PS00674">
    <property type="entry name" value="AAA"/>
    <property type="match status" value="1"/>
</dbReference>
<dbReference type="GO" id="GO:0030163">
    <property type="term" value="P:protein catabolic process"/>
    <property type="evidence" value="ECO:0007669"/>
    <property type="project" value="UniProtKB-UniRule"/>
</dbReference>
<dbReference type="InterPro" id="IPR003960">
    <property type="entry name" value="ATPase_AAA_CS"/>
</dbReference>
<comment type="subcellular location">
    <subcellularLocation>
        <location evidence="15">Cell membrane</location>
        <topology evidence="15">Multi-pass membrane protein</topology>
        <orientation evidence="15">Cytoplasmic side</orientation>
    </subcellularLocation>
    <subcellularLocation>
        <location evidence="1">Membrane</location>
    </subcellularLocation>
</comment>
<comment type="caution">
    <text evidence="18">The sequence shown here is derived from an EMBL/GenBank/DDBJ whole genome shotgun (WGS) entry which is preliminary data.</text>
</comment>
<evidence type="ECO:0000256" key="9">
    <source>
        <dbReference type="ARBA" id="ARBA00022833"/>
    </source>
</evidence>
<evidence type="ECO:0000256" key="2">
    <source>
        <dbReference type="ARBA" id="ARBA00010044"/>
    </source>
</evidence>
<dbReference type="SUPFAM" id="SSF52540">
    <property type="entry name" value="P-loop containing nucleoside triphosphate hydrolases"/>
    <property type="match status" value="1"/>
</dbReference>
<evidence type="ECO:0000256" key="14">
    <source>
        <dbReference type="ARBA" id="ARBA00061570"/>
    </source>
</evidence>
<keyword evidence="18" id="KW-0132">Cell division</keyword>
<reference evidence="18 19" key="1">
    <citation type="submission" date="2015-07" db="EMBL/GenBank/DDBJ databases">
        <title>Whole genome sequence of Herpetosiphon geysericola DSM 7119.</title>
        <authorList>
            <person name="Hemp J."/>
            <person name="Ward L.M."/>
            <person name="Pace L.A."/>
            <person name="Fischer W.W."/>
        </authorList>
    </citation>
    <scope>NUCLEOTIDE SEQUENCE [LARGE SCALE GENOMIC DNA]</scope>
    <source>
        <strain evidence="18 19">DSM 7119</strain>
    </source>
</reference>
<gene>
    <name evidence="15" type="primary">ftsH</name>
    <name evidence="18" type="ORF">SE18_05735</name>
</gene>
<dbReference type="AlphaFoldDB" id="A0A0P6Y3Q9"/>
<keyword evidence="12 15" id="KW-0482">Metalloprotease</keyword>
<keyword evidence="13 15" id="KW-0472">Membrane</keyword>
<comment type="function">
    <text evidence="15">Acts as a processive, ATP-dependent zinc metallopeptidase for both cytoplasmic and membrane proteins. Plays a role in the quality control of integral membrane proteins.</text>
</comment>
<dbReference type="PANTHER" id="PTHR23076:SF97">
    <property type="entry name" value="ATP-DEPENDENT ZINC METALLOPROTEASE YME1L1"/>
    <property type="match status" value="1"/>
</dbReference>
<dbReference type="NCBIfam" id="TIGR01241">
    <property type="entry name" value="FtsH_fam"/>
    <property type="match status" value="1"/>
</dbReference>
<dbReference type="Gene3D" id="1.10.8.60">
    <property type="match status" value="1"/>
</dbReference>
<evidence type="ECO:0000256" key="8">
    <source>
        <dbReference type="ARBA" id="ARBA00022801"/>
    </source>
</evidence>
<evidence type="ECO:0000256" key="16">
    <source>
        <dbReference type="RuleBase" id="RU003651"/>
    </source>
</evidence>
<name>A0A0P6Y3Q9_9CHLR</name>
<dbReference type="InterPro" id="IPR041569">
    <property type="entry name" value="AAA_lid_3"/>
</dbReference>
<dbReference type="FunFam" id="1.10.8.60:FF:000001">
    <property type="entry name" value="ATP-dependent zinc metalloprotease FtsH"/>
    <property type="match status" value="1"/>
</dbReference>
<dbReference type="GO" id="GO:0005524">
    <property type="term" value="F:ATP binding"/>
    <property type="evidence" value="ECO:0007669"/>
    <property type="project" value="UniProtKB-UniRule"/>
</dbReference>
<dbReference type="Proteomes" id="UP000050277">
    <property type="component" value="Unassembled WGS sequence"/>
</dbReference>